<feature type="region of interest" description="Disordered" evidence="1">
    <location>
        <begin position="60"/>
        <end position="88"/>
    </location>
</feature>
<keyword evidence="3" id="KW-1185">Reference proteome</keyword>
<dbReference type="GeneID" id="59287183"/>
<evidence type="ECO:0000256" key="1">
    <source>
        <dbReference type="SAM" id="MobiDB-lite"/>
    </source>
</evidence>
<dbReference type="InterPro" id="IPR039261">
    <property type="entry name" value="FNR_nucleotide-bd"/>
</dbReference>
<evidence type="ECO:0000313" key="2">
    <source>
        <dbReference type="EMBL" id="KAF6236269.1"/>
    </source>
</evidence>
<evidence type="ECO:0000313" key="3">
    <source>
        <dbReference type="Proteomes" id="UP000578531"/>
    </source>
</evidence>
<dbReference type="EMBL" id="JACCJC010000020">
    <property type="protein sequence ID" value="KAF6236269.1"/>
    <property type="molecule type" value="Genomic_DNA"/>
</dbReference>
<proteinExistence type="predicted"/>
<name>A0A8H6FX00_9LECA</name>
<sequence length="157" mass="16732">MVAVTVNEEDPACEDDAALKIGNLSNFSSFDTPAKTLMQTKTEQSSFSFDKVVVDSKMEGSIEGEEHSVGIRVNEGHHDRSPEKGSSVQYTFGRPSLASFVRKPVEASAGETSVTICGGKGVTSTVRNCVATLSDERAVHKGTGAQGIHLHVEEYGL</sequence>
<feature type="compositionally biased region" description="Basic and acidic residues" evidence="1">
    <location>
        <begin position="60"/>
        <end position="83"/>
    </location>
</feature>
<organism evidence="2 3">
    <name type="scientific">Letharia columbiana</name>
    <dbReference type="NCBI Taxonomy" id="112416"/>
    <lineage>
        <taxon>Eukaryota</taxon>
        <taxon>Fungi</taxon>
        <taxon>Dikarya</taxon>
        <taxon>Ascomycota</taxon>
        <taxon>Pezizomycotina</taxon>
        <taxon>Lecanoromycetes</taxon>
        <taxon>OSLEUM clade</taxon>
        <taxon>Lecanoromycetidae</taxon>
        <taxon>Lecanorales</taxon>
        <taxon>Lecanorineae</taxon>
        <taxon>Parmeliaceae</taxon>
        <taxon>Letharia</taxon>
    </lineage>
</organism>
<protein>
    <submittedName>
        <fullName evidence="2">Uncharacterized protein</fullName>
    </submittedName>
</protein>
<dbReference type="Proteomes" id="UP000578531">
    <property type="component" value="Unassembled WGS sequence"/>
</dbReference>
<dbReference type="OrthoDB" id="3944240at2759"/>
<gene>
    <name evidence="2" type="ORF">HO173_005521</name>
</gene>
<dbReference type="RefSeq" id="XP_037165619.1">
    <property type="nucleotide sequence ID" value="XM_037307437.1"/>
</dbReference>
<comment type="caution">
    <text evidence="2">The sequence shown here is derived from an EMBL/GenBank/DDBJ whole genome shotgun (WGS) entry which is preliminary data.</text>
</comment>
<dbReference type="AlphaFoldDB" id="A0A8H6FX00"/>
<reference evidence="2 3" key="1">
    <citation type="journal article" date="2020" name="Genomics">
        <title>Complete, high-quality genomes from long-read metagenomic sequencing of two wolf lichen thalli reveals enigmatic genome architecture.</title>
        <authorList>
            <person name="McKenzie S.K."/>
            <person name="Walston R.F."/>
            <person name="Allen J.L."/>
        </authorList>
    </citation>
    <scope>NUCLEOTIDE SEQUENCE [LARGE SCALE GENOMIC DNA]</scope>
    <source>
        <strain evidence="2">WasteWater2</strain>
    </source>
</reference>
<accession>A0A8H6FX00</accession>
<dbReference type="Gene3D" id="3.40.50.80">
    <property type="entry name" value="Nucleotide-binding domain of ferredoxin-NADP reductase (FNR) module"/>
    <property type="match status" value="1"/>
</dbReference>